<organism evidence="1 2">
    <name type="scientific">Clydaea vesicula</name>
    <dbReference type="NCBI Taxonomy" id="447962"/>
    <lineage>
        <taxon>Eukaryota</taxon>
        <taxon>Fungi</taxon>
        <taxon>Fungi incertae sedis</taxon>
        <taxon>Chytridiomycota</taxon>
        <taxon>Chytridiomycota incertae sedis</taxon>
        <taxon>Chytridiomycetes</taxon>
        <taxon>Lobulomycetales</taxon>
        <taxon>Lobulomycetaceae</taxon>
        <taxon>Clydaea</taxon>
    </lineage>
</organism>
<evidence type="ECO:0000313" key="2">
    <source>
        <dbReference type="Proteomes" id="UP001211065"/>
    </source>
</evidence>
<dbReference type="Proteomes" id="UP001211065">
    <property type="component" value="Unassembled WGS sequence"/>
</dbReference>
<dbReference type="AlphaFoldDB" id="A0AAD5UA40"/>
<gene>
    <name evidence="1" type="ORF">HK099_006128</name>
</gene>
<proteinExistence type="predicted"/>
<dbReference type="EMBL" id="JADGJW010000051">
    <property type="protein sequence ID" value="KAJ3225830.1"/>
    <property type="molecule type" value="Genomic_DNA"/>
</dbReference>
<evidence type="ECO:0000313" key="1">
    <source>
        <dbReference type="EMBL" id="KAJ3225830.1"/>
    </source>
</evidence>
<keyword evidence="2" id="KW-1185">Reference proteome</keyword>
<reference evidence="1" key="1">
    <citation type="submission" date="2020-05" db="EMBL/GenBank/DDBJ databases">
        <title>Phylogenomic resolution of chytrid fungi.</title>
        <authorList>
            <person name="Stajich J.E."/>
            <person name="Amses K."/>
            <person name="Simmons R."/>
            <person name="Seto K."/>
            <person name="Myers J."/>
            <person name="Bonds A."/>
            <person name="Quandt C.A."/>
            <person name="Barry K."/>
            <person name="Liu P."/>
            <person name="Grigoriev I."/>
            <person name="Longcore J.E."/>
            <person name="James T.Y."/>
        </authorList>
    </citation>
    <scope>NUCLEOTIDE SEQUENCE</scope>
    <source>
        <strain evidence="1">JEL0476</strain>
    </source>
</reference>
<comment type="caution">
    <text evidence="1">The sequence shown here is derived from an EMBL/GenBank/DDBJ whole genome shotgun (WGS) entry which is preliminary data.</text>
</comment>
<dbReference type="InterPro" id="IPR012349">
    <property type="entry name" value="Split_barrel_FMN-bd"/>
</dbReference>
<sequence length="283" mass="31873">MTLTQAHPHIQHPPWKLNFQRALHANSSKLTSIILTAVNSSTGKPISKNLKFSGFHSGLHTKANPLAPGSPNTVGKIKLEGLMQFAIDTRGVLSLLLSFFHSILYLGVKDWFGIPKHNDNDKFIDVSCFFGETQRLFRFSGKVFLIVEQGSFDPPHSIPPWSPKDIDWEEERKYLWKLSTQKNQFCSSIDLSYDAESYFSVGGVSNAPTEKNCVSYQSTTNNVVVDENTVPSNFGLLLVDVDYVDEINLEEPTLKTIYQVKVPLRTYGRVSGCEWEEKKEVTV</sequence>
<accession>A0AAD5UA40</accession>
<dbReference type="Gene3D" id="2.30.110.10">
    <property type="entry name" value="Electron Transport, Fmn-binding Protein, Chain A"/>
    <property type="match status" value="1"/>
</dbReference>
<name>A0AAD5UA40_9FUNG</name>
<protein>
    <submittedName>
        <fullName evidence="1">Uncharacterized protein</fullName>
    </submittedName>
</protein>